<dbReference type="Gene3D" id="2.40.50.120">
    <property type="match status" value="1"/>
</dbReference>
<feature type="compositionally biased region" description="Basic and acidic residues" evidence="4">
    <location>
        <begin position="22"/>
        <end position="31"/>
    </location>
</feature>
<evidence type="ECO:0000259" key="6">
    <source>
        <dbReference type="PROSITE" id="PS50189"/>
    </source>
</evidence>
<dbReference type="CDD" id="cd03579">
    <property type="entry name" value="NTR_netrin-1_like"/>
    <property type="match status" value="1"/>
</dbReference>
<dbReference type="Pfam" id="PF01759">
    <property type="entry name" value="NTR"/>
    <property type="match status" value="1"/>
</dbReference>
<comment type="caution">
    <text evidence="7">The sequence shown here is derived from an EMBL/GenBank/DDBJ whole genome shotgun (WGS) entry which is preliminary data.</text>
</comment>
<evidence type="ECO:0000313" key="7">
    <source>
        <dbReference type="EMBL" id="KAL2739280.1"/>
    </source>
</evidence>
<keyword evidence="3" id="KW-1015">Disulfide bond</keyword>
<evidence type="ECO:0000256" key="2">
    <source>
        <dbReference type="ARBA" id="ARBA00022525"/>
    </source>
</evidence>
<comment type="subcellular location">
    <subcellularLocation>
        <location evidence="1">Secreted</location>
    </subcellularLocation>
</comment>
<keyword evidence="5" id="KW-0472">Membrane</keyword>
<dbReference type="InterPro" id="IPR001134">
    <property type="entry name" value="Netrin_domain"/>
</dbReference>
<feature type="non-terminal residue" evidence="7">
    <location>
        <position position="279"/>
    </location>
</feature>
<gene>
    <name evidence="7" type="ORF">V1477_010669</name>
</gene>
<feature type="region of interest" description="Disordered" evidence="4">
    <location>
        <begin position="1"/>
        <end position="31"/>
    </location>
</feature>
<accession>A0ABD2C2N6</accession>
<protein>
    <submittedName>
        <fullName evidence="7">Netrin-1-like</fullName>
    </submittedName>
</protein>
<proteinExistence type="predicted"/>
<dbReference type="GO" id="GO:0005576">
    <property type="term" value="C:extracellular region"/>
    <property type="evidence" value="ECO:0007669"/>
    <property type="project" value="UniProtKB-SubCell"/>
</dbReference>
<evidence type="ECO:0000256" key="4">
    <source>
        <dbReference type="SAM" id="MobiDB-lite"/>
    </source>
</evidence>
<organism evidence="7 8">
    <name type="scientific">Vespula maculifrons</name>
    <name type="common">Eastern yellow jacket</name>
    <name type="synonym">Wasp</name>
    <dbReference type="NCBI Taxonomy" id="7453"/>
    <lineage>
        <taxon>Eukaryota</taxon>
        <taxon>Metazoa</taxon>
        <taxon>Ecdysozoa</taxon>
        <taxon>Arthropoda</taxon>
        <taxon>Hexapoda</taxon>
        <taxon>Insecta</taxon>
        <taxon>Pterygota</taxon>
        <taxon>Neoptera</taxon>
        <taxon>Endopterygota</taxon>
        <taxon>Hymenoptera</taxon>
        <taxon>Apocrita</taxon>
        <taxon>Aculeata</taxon>
        <taxon>Vespoidea</taxon>
        <taxon>Vespidae</taxon>
        <taxon>Vespinae</taxon>
        <taxon>Vespula</taxon>
    </lineage>
</organism>
<name>A0ABD2C2N6_VESMC</name>
<dbReference type="PROSITE" id="PS50189">
    <property type="entry name" value="NTR"/>
    <property type="match status" value="1"/>
</dbReference>
<dbReference type="SMART" id="SM00643">
    <property type="entry name" value="C345C"/>
    <property type="match status" value="1"/>
</dbReference>
<keyword evidence="8" id="KW-1185">Reference proteome</keyword>
<evidence type="ECO:0000256" key="5">
    <source>
        <dbReference type="SAM" id="Phobius"/>
    </source>
</evidence>
<feature type="domain" description="NTR" evidence="6">
    <location>
        <begin position="102"/>
        <end position="241"/>
    </location>
</feature>
<feature type="compositionally biased region" description="Basic and acidic residues" evidence="4">
    <location>
        <begin position="1"/>
        <end position="13"/>
    </location>
</feature>
<evidence type="ECO:0000256" key="3">
    <source>
        <dbReference type="ARBA" id="ARBA00023157"/>
    </source>
</evidence>
<evidence type="ECO:0000256" key="1">
    <source>
        <dbReference type="ARBA" id="ARBA00004613"/>
    </source>
</evidence>
<feature type="transmembrane region" description="Helical" evidence="5">
    <location>
        <begin position="252"/>
        <end position="275"/>
    </location>
</feature>
<reference evidence="7 8" key="1">
    <citation type="journal article" date="2024" name="Ann. Entomol. Soc. Am.">
        <title>Genomic analyses of the southern and eastern yellowjacket wasps (Hymenoptera: Vespidae) reveal evolutionary signatures of social life.</title>
        <authorList>
            <person name="Catto M.A."/>
            <person name="Caine P.B."/>
            <person name="Orr S.E."/>
            <person name="Hunt B.G."/>
            <person name="Goodisman M.A.D."/>
        </authorList>
    </citation>
    <scope>NUCLEOTIDE SEQUENCE [LARGE SCALE GENOMIC DNA]</scope>
    <source>
        <strain evidence="7">232</strain>
        <tissue evidence="7">Head and thorax</tissue>
    </source>
</reference>
<keyword evidence="5" id="KW-1133">Transmembrane helix</keyword>
<dbReference type="InterPro" id="IPR008993">
    <property type="entry name" value="TIMP-like_OB-fold"/>
</dbReference>
<dbReference type="SUPFAM" id="SSF50242">
    <property type="entry name" value="TIMP-like"/>
    <property type="match status" value="1"/>
</dbReference>
<keyword evidence="2" id="KW-0964">Secreted</keyword>
<keyword evidence="5" id="KW-0812">Transmembrane</keyword>
<dbReference type="EMBL" id="JAYRBN010000061">
    <property type="protein sequence ID" value="KAL2739280.1"/>
    <property type="molecule type" value="Genomic_DNA"/>
</dbReference>
<dbReference type="Proteomes" id="UP001607303">
    <property type="component" value="Unassembled WGS sequence"/>
</dbReference>
<evidence type="ECO:0000313" key="8">
    <source>
        <dbReference type="Proteomes" id="UP001607303"/>
    </source>
</evidence>
<dbReference type="InterPro" id="IPR018933">
    <property type="entry name" value="Netrin_module_non-TIMP"/>
</dbReference>
<dbReference type="AlphaFoldDB" id="A0ABD2C2N6"/>
<sequence>MDAVGRRFSDKVCDGSPTKSRSSQERFPRSLRDVEETHSVVGDNSVWPSLLGGTKCTEVDNTMVRANDGPDECLGNLREAKRRRLQHDDRCTFGFVVFTHQCGKCRASTKRLNLNKYCKRDYAILGRITDRHKKSDGSQSGSSVSGTSWIRFTLNVDFIYKKNPNSRIRRGDIPLYVHSADLACRCPKIKPNKSYLILGQESDGGGQGGLTVTQRSIVIEWRDEWHRRMRRFQRRARSFQARKARAFDASNFDLLAAVSAAIVAATAAAAAAAAAEAAS</sequence>